<dbReference type="HAMAP" id="MF_01885">
    <property type="entry name" value="tRNA_methyltr_TrmL"/>
    <property type="match status" value="1"/>
</dbReference>
<keyword evidence="1 6" id="KW-0963">Cytoplasm</keyword>
<dbReference type="InterPro" id="IPR001537">
    <property type="entry name" value="SpoU_MeTrfase"/>
</dbReference>
<comment type="caution">
    <text evidence="8">The sequence shown here is derived from an EMBL/GenBank/DDBJ whole genome shotgun (WGS) entry which is preliminary data.</text>
</comment>
<evidence type="ECO:0000256" key="1">
    <source>
        <dbReference type="ARBA" id="ARBA00022490"/>
    </source>
</evidence>
<evidence type="ECO:0000256" key="6">
    <source>
        <dbReference type="HAMAP-Rule" id="MF_01885"/>
    </source>
</evidence>
<comment type="similarity">
    <text evidence="6">Belongs to the class IV-like SAM-binding methyltransferase superfamily. RNA methyltransferase TrmH family. TrmL subfamily.</text>
</comment>
<protein>
    <recommendedName>
        <fullName evidence="6">Putative tRNA (cytidine(34)-2'-O)-methyltransferase</fullName>
        <ecNumber evidence="6">2.1.1.207</ecNumber>
    </recommendedName>
    <alternativeName>
        <fullName evidence="6">tRNA (cytidine/uridine-2'-O-)-methyltransferase</fullName>
    </alternativeName>
</protein>
<dbReference type="InterPro" id="IPR016914">
    <property type="entry name" value="TrmL"/>
</dbReference>
<dbReference type="EC" id="2.1.1.207" evidence="6"/>
<gene>
    <name evidence="8" type="ORF">KDD93_03780</name>
</gene>
<dbReference type="RefSeq" id="WP_212141902.1">
    <property type="nucleotide sequence ID" value="NZ_JAGSSW010000003.1"/>
</dbReference>
<evidence type="ECO:0000313" key="8">
    <source>
        <dbReference type="EMBL" id="MBR8463694.1"/>
    </source>
</evidence>
<comment type="catalytic activity">
    <reaction evidence="6">
        <text>cytidine(34) in tRNA + S-adenosyl-L-methionine = 2'-O-methylcytidine(34) in tRNA + S-adenosyl-L-homocysteine + H(+)</text>
        <dbReference type="Rhea" id="RHEA:43084"/>
        <dbReference type="Rhea" id="RHEA-COMP:10331"/>
        <dbReference type="Rhea" id="RHEA-COMP:10332"/>
        <dbReference type="ChEBI" id="CHEBI:15378"/>
        <dbReference type="ChEBI" id="CHEBI:57856"/>
        <dbReference type="ChEBI" id="CHEBI:59789"/>
        <dbReference type="ChEBI" id="CHEBI:74495"/>
        <dbReference type="ChEBI" id="CHEBI:82748"/>
        <dbReference type="EC" id="2.1.1.207"/>
    </reaction>
</comment>
<keyword evidence="4 6" id="KW-0949">S-adenosyl-L-methionine</keyword>
<dbReference type="Pfam" id="PF00588">
    <property type="entry name" value="SpoU_methylase"/>
    <property type="match status" value="1"/>
</dbReference>
<dbReference type="EMBL" id="JAGSSW010000003">
    <property type="protein sequence ID" value="MBR8463694.1"/>
    <property type="molecule type" value="Genomic_DNA"/>
</dbReference>
<comment type="caution">
    <text evidence="6">Lacks conserved residue(s) required for the propagation of feature annotation.</text>
</comment>
<comment type="function">
    <text evidence="6">Could methylate the ribose at the nucleotide 34 wobble position in tRNA.</text>
</comment>
<feature type="binding site" evidence="6">
    <location>
        <position position="102"/>
    </location>
    <ligand>
        <name>S-adenosyl-L-methionine</name>
        <dbReference type="ChEBI" id="CHEBI:59789"/>
    </ligand>
</feature>
<feature type="binding site" evidence="6">
    <location>
        <position position="131"/>
    </location>
    <ligand>
        <name>S-adenosyl-L-methionine</name>
        <dbReference type="ChEBI" id="CHEBI:59789"/>
    </ligand>
</feature>
<dbReference type="SUPFAM" id="SSF75217">
    <property type="entry name" value="alpha/beta knot"/>
    <property type="match status" value="1"/>
</dbReference>
<dbReference type="PANTHER" id="PTHR42971:SF1">
    <property type="entry name" value="TRNA (CYTIDINE(34)-2'-O)-METHYLTRANSFERASE"/>
    <property type="match status" value="1"/>
</dbReference>
<accession>A0ABS5HHE0</accession>
<dbReference type="Gene3D" id="3.40.1280.10">
    <property type="match status" value="1"/>
</dbReference>
<keyword evidence="2 6" id="KW-0489">Methyltransferase</keyword>
<comment type="subcellular location">
    <subcellularLocation>
        <location evidence="6">Cytoplasm</location>
    </subcellularLocation>
</comment>
<dbReference type="PIRSF" id="PIRSF029256">
    <property type="entry name" value="SpoU_TrmH_prd"/>
    <property type="match status" value="1"/>
</dbReference>
<dbReference type="InterPro" id="IPR029026">
    <property type="entry name" value="tRNA_m1G_MTases_N"/>
</dbReference>
<reference evidence="8 9" key="1">
    <citation type="submission" date="2021-04" db="EMBL/GenBank/DDBJ databases">
        <title>Molecular and phenotypic characterization and identification of bacterial isolates recovered from the Anatolian ground squirrels (Spermophilus xanthoprymnus) and which have the potential to form a new species in the Campylobacter genus.</title>
        <authorList>
            <person name="Aydin F."/>
            <person name="Abay S."/>
            <person name="Kayman T."/>
            <person name="Karakaya E."/>
            <person name="Mustak H.K."/>
            <person name="Mustak I.B."/>
            <person name="Bilgin N."/>
            <person name="Duzler A."/>
            <person name="Sahin O."/>
            <person name="Guran O."/>
            <person name="Saticioglu I.B."/>
        </authorList>
    </citation>
    <scope>NUCLEOTIDE SEQUENCE [LARGE SCALE GENOMIC DNA]</scope>
    <source>
        <strain evidence="9">faydin-G24</strain>
    </source>
</reference>
<sequence>MFNIVLVSPQIPQNTGAIGRMCVNANLRLHIVKPTVFDLSEKAVRRAGLDYWHLLEPIVWESLDEFLMQNIKFKDRFFFATTKTDRLYTDVAFLPGDFIFFGGESTGLPRELMDINFKNAITIPMGERGRSLNLAMSASIVAYEAIRQNLDKFEFRQNLNGSGI</sequence>
<evidence type="ECO:0000259" key="7">
    <source>
        <dbReference type="Pfam" id="PF00588"/>
    </source>
</evidence>
<feature type="domain" description="tRNA/rRNA methyltransferase SpoU type" evidence="7">
    <location>
        <begin position="2"/>
        <end position="143"/>
    </location>
</feature>
<feature type="binding site" evidence="6">
    <location>
        <position position="123"/>
    </location>
    <ligand>
        <name>S-adenosyl-L-methionine</name>
        <dbReference type="ChEBI" id="CHEBI:59789"/>
    </ligand>
</feature>
<dbReference type="Proteomes" id="UP000682951">
    <property type="component" value="Unassembled WGS sequence"/>
</dbReference>
<evidence type="ECO:0000256" key="3">
    <source>
        <dbReference type="ARBA" id="ARBA00022679"/>
    </source>
</evidence>
<keyword evidence="3 6" id="KW-0808">Transferase</keyword>
<evidence type="ECO:0000313" key="9">
    <source>
        <dbReference type="Proteomes" id="UP000682951"/>
    </source>
</evidence>
<organism evidence="8 9">
    <name type="scientific">Campylobacter anatolicus</name>
    <dbReference type="NCBI Taxonomy" id="2829105"/>
    <lineage>
        <taxon>Bacteria</taxon>
        <taxon>Pseudomonadati</taxon>
        <taxon>Campylobacterota</taxon>
        <taxon>Epsilonproteobacteria</taxon>
        <taxon>Campylobacterales</taxon>
        <taxon>Campylobacteraceae</taxon>
        <taxon>Campylobacter</taxon>
    </lineage>
</organism>
<dbReference type="InterPro" id="IPR029028">
    <property type="entry name" value="Alpha/beta_knot_MTases"/>
</dbReference>
<proteinExistence type="inferred from homology"/>
<evidence type="ECO:0000256" key="2">
    <source>
        <dbReference type="ARBA" id="ARBA00022603"/>
    </source>
</evidence>
<dbReference type="PANTHER" id="PTHR42971">
    <property type="entry name" value="TRNA (CYTIDINE(34)-2'-O)-METHYLTRANSFERASE"/>
    <property type="match status" value="1"/>
</dbReference>
<comment type="catalytic activity">
    <reaction evidence="6">
        <text>5-carboxymethylaminomethyluridine(34) in tRNA(Leu) + S-adenosyl-L-methionine = 5-carboxymethylaminomethyl-2'-O-methyluridine(34) in tRNA(Leu) + S-adenosyl-L-homocysteine + H(+)</text>
        <dbReference type="Rhea" id="RHEA:43088"/>
        <dbReference type="Rhea" id="RHEA-COMP:10333"/>
        <dbReference type="Rhea" id="RHEA-COMP:10334"/>
        <dbReference type="ChEBI" id="CHEBI:15378"/>
        <dbReference type="ChEBI" id="CHEBI:57856"/>
        <dbReference type="ChEBI" id="CHEBI:59789"/>
        <dbReference type="ChEBI" id="CHEBI:74508"/>
        <dbReference type="ChEBI" id="CHEBI:74511"/>
        <dbReference type="EC" id="2.1.1.207"/>
    </reaction>
</comment>
<evidence type="ECO:0000256" key="5">
    <source>
        <dbReference type="ARBA" id="ARBA00022694"/>
    </source>
</evidence>
<name>A0ABS5HHE0_9BACT</name>
<dbReference type="CDD" id="cd18094">
    <property type="entry name" value="SpoU-like_TrmL"/>
    <property type="match status" value="1"/>
</dbReference>
<evidence type="ECO:0000256" key="4">
    <source>
        <dbReference type="ARBA" id="ARBA00022691"/>
    </source>
</evidence>
<keyword evidence="9" id="KW-1185">Reference proteome</keyword>
<keyword evidence="5 6" id="KW-0819">tRNA processing</keyword>